<accession>A0A9E7JZY2</accession>
<keyword evidence="2" id="KW-1185">Reference proteome</keyword>
<dbReference type="AlphaFoldDB" id="A0A9E7JZY2"/>
<gene>
    <name evidence="1" type="ORF">MUK42_07284</name>
</gene>
<protein>
    <submittedName>
        <fullName evidence="1">Uncharacterized protein</fullName>
    </submittedName>
</protein>
<organism evidence="1 2">
    <name type="scientific">Musa troglodytarum</name>
    <name type="common">fe'i banana</name>
    <dbReference type="NCBI Taxonomy" id="320322"/>
    <lineage>
        <taxon>Eukaryota</taxon>
        <taxon>Viridiplantae</taxon>
        <taxon>Streptophyta</taxon>
        <taxon>Embryophyta</taxon>
        <taxon>Tracheophyta</taxon>
        <taxon>Spermatophyta</taxon>
        <taxon>Magnoliopsida</taxon>
        <taxon>Liliopsida</taxon>
        <taxon>Zingiberales</taxon>
        <taxon>Musaceae</taxon>
        <taxon>Musa</taxon>
    </lineage>
</organism>
<dbReference type="EMBL" id="CP097506">
    <property type="protein sequence ID" value="URD98459.1"/>
    <property type="molecule type" value="Genomic_DNA"/>
</dbReference>
<reference evidence="1" key="1">
    <citation type="submission" date="2022-05" db="EMBL/GenBank/DDBJ databases">
        <title>The Musa troglodytarum L. genome provides insights into the mechanism of non-climacteric behaviour and enrichment of carotenoids.</title>
        <authorList>
            <person name="Wang J."/>
        </authorList>
    </citation>
    <scope>NUCLEOTIDE SEQUENCE</scope>
    <source>
        <tissue evidence="1">Leaf</tissue>
    </source>
</reference>
<sequence>MSNLIACLWSLYFIALDFSCVAGELSFLSNLWCVISLAFFSCSEHLLSI</sequence>
<evidence type="ECO:0000313" key="1">
    <source>
        <dbReference type="EMBL" id="URD98459.1"/>
    </source>
</evidence>
<evidence type="ECO:0000313" key="2">
    <source>
        <dbReference type="Proteomes" id="UP001055439"/>
    </source>
</evidence>
<proteinExistence type="predicted"/>
<dbReference type="Proteomes" id="UP001055439">
    <property type="component" value="Chromosome 4"/>
</dbReference>
<name>A0A9E7JZY2_9LILI</name>